<feature type="signal peptide" evidence="1">
    <location>
        <begin position="1"/>
        <end position="22"/>
    </location>
</feature>
<evidence type="ECO:0000256" key="1">
    <source>
        <dbReference type="SAM" id="SignalP"/>
    </source>
</evidence>
<comment type="caution">
    <text evidence="2">The sequence shown here is derived from an EMBL/GenBank/DDBJ whole genome shotgun (WGS) entry which is preliminary data.</text>
</comment>
<dbReference type="EMBL" id="JADFFM010000001">
    <property type="protein sequence ID" value="MBE9664821.1"/>
    <property type="molecule type" value="Genomic_DNA"/>
</dbReference>
<name>A0ABR9XBT7_9SPHI</name>
<evidence type="ECO:0000313" key="2">
    <source>
        <dbReference type="EMBL" id="MBE9664821.1"/>
    </source>
</evidence>
<evidence type="ECO:0000313" key="3">
    <source>
        <dbReference type="Proteomes" id="UP000632774"/>
    </source>
</evidence>
<gene>
    <name evidence="2" type="ORF">IRJ18_00515</name>
</gene>
<proteinExistence type="predicted"/>
<reference evidence="2 3" key="1">
    <citation type="submission" date="2020-10" db="EMBL/GenBank/DDBJ databases">
        <title>Mucilaginibacter mali sp. nov., isolated from rhizosphere soil of apple orchard.</title>
        <authorList>
            <person name="Lee J.-S."/>
            <person name="Kim H.S."/>
            <person name="Kim J.-S."/>
        </authorList>
    </citation>
    <scope>NUCLEOTIDE SEQUENCE [LARGE SCALE GENOMIC DNA]</scope>
    <source>
        <strain evidence="2 3">KCTC 23157</strain>
    </source>
</reference>
<keyword evidence="3" id="KW-1185">Reference proteome</keyword>
<dbReference type="RefSeq" id="WP_194104245.1">
    <property type="nucleotide sequence ID" value="NZ_JADFFM010000001.1"/>
</dbReference>
<feature type="chain" id="PRO_5045718794" description="Two component regulator with propeller domain" evidence="1">
    <location>
        <begin position="23"/>
        <end position="482"/>
    </location>
</feature>
<dbReference type="InterPro" id="IPR015943">
    <property type="entry name" value="WD40/YVTN_repeat-like_dom_sf"/>
</dbReference>
<dbReference type="Proteomes" id="UP000632774">
    <property type="component" value="Unassembled WGS sequence"/>
</dbReference>
<evidence type="ECO:0008006" key="4">
    <source>
        <dbReference type="Google" id="ProtNLM"/>
    </source>
</evidence>
<dbReference type="Pfam" id="PF07494">
    <property type="entry name" value="Reg_prop"/>
    <property type="match status" value="1"/>
</dbReference>
<organism evidence="2 3">
    <name type="scientific">Mucilaginibacter boryungensis</name>
    <dbReference type="NCBI Taxonomy" id="768480"/>
    <lineage>
        <taxon>Bacteria</taxon>
        <taxon>Pseudomonadati</taxon>
        <taxon>Bacteroidota</taxon>
        <taxon>Sphingobacteriia</taxon>
        <taxon>Sphingobacteriales</taxon>
        <taxon>Sphingobacteriaceae</taxon>
        <taxon>Mucilaginibacter</taxon>
    </lineage>
</organism>
<sequence>MNIRSLSLVFFLFTLSAAGGFAQNLFPQKMDACTPSKYCMDCGTPKATCDSFTLSTINDKINRRFNFNGGSGSITFQVLVNANRFSCVLSHTDVTKSQLSAELVIALNTCLWKPAIVDGKPVDASVNVVFTIANGKISGKMQRMDLAELKAPDNPIVYNKQYQYTNPSIKTYDFTSWNRYNSPLPDNIGQACLVDDTNVLWYATSQGLTRFDGSIFLPVNEFNSPFTATTSVKDMVQDKEKNIWMYANHAVYMCNKEGWKVFDSVHLGIPKPYRIVAAKTGELFFPSSKGLLIVRNGKVRLVDSKLIWQLPSDNVLYAYYDTRGRLWMGTDRGSIMMDKKQKVIEFNKSNSPLNNTCITNVIEDDKGNMYFTMTACKKPTGDNDEEGIAIMTADGKWLHYNDKNSGLPANQVNNILYDKFENALWIGTQKAGLVRFDLKDGWEDYTHNNSAIPGPNVVQIAQDSKGVIYGATTNGMFRLVKK</sequence>
<accession>A0ABR9XBT7</accession>
<keyword evidence="1" id="KW-0732">Signal</keyword>
<dbReference type="SUPFAM" id="SSF63829">
    <property type="entry name" value="Calcium-dependent phosphotriesterase"/>
    <property type="match status" value="1"/>
</dbReference>
<protein>
    <recommendedName>
        <fullName evidence="4">Two component regulator with propeller domain</fullName>
    </recommendedName>
</protein>
<dbReference type="Gene3D" id="2.130.10.10">
    <property type="entry name" value="YVTN repeat-like/Quinoprotein amine dehydrogenase"/>
    <property type="match status" value="2"/>
</dbReference>
<dbReference type="InterPro" id="IPR011110">
    <property type="entry name" value="Reg_prop"/>
</dbReference>